<name>W0RRZ1_9BACT</name>
<keyword evidence="3" id="KW-1185">Reference proteome</keyword>
<accession>W0RRZ1</accession>
<dbReference type="Pfam" id="PF04397">
    <property type="entry name" value="LytTR"/>
    <property type="match status" value="1"/>
</dbReference>
<dbReference type="AlphaFoldDB" id="W0RRZ1"/>
<dbReference type="EMBL" id="CP007129">
    <property type="protein sequence ID" value="AHG92358.1"/>
    <property type="molecule type" value="Genomic_DNA"/>
</dbReference>
<dbReference type="SMART" id="SM00850">
    <property type="entry name" value="LytTR"/>
    <property type="match status" value="1"/>
</dbReference>
<evidence type="ECO:0000259" key="1">
    <source>
        <dbReference type="PROSITE" id="PS50930"/>
    </source>
</evidence>
<dbReference type="InterPro" id="IPR046947">
    <property type="entry name" value="LytR-like"/>
</dbReference>
<gene>
    <name evidence="2" type="ORF">J421_4823</name>
</gene>
<dbReference type="GO" id="GO:0003677">
    <property type="term" value="F:DNA binding"/>
    <property type="evidence" value="ECO:0007669"/>
    <property type="project" value="UniProtKB-KW"/>
</dbReference>
<dbReference type="InParanoid" id="W0RRZ1"/>
<dbReference type="PROSITE" id="PS50930">
    <property type="entry name" value="HTH_LYTTR"/>
    <property type="match status" value="1"/>
</dbReference>
<dbReference type="KEGG" id="gba:J421_4823"/>
<organism evidence="2 3">
    <name type="scientific">Gemmatirosa kalamazoonensis</name>
    <dbReference type="NCBI Taxonomy" id="861299"/>
    <lineage>
        <taxon>Bacteria</taxon>
        <taxon>Pseudomonadati</taxon>
        <taxon>Gemmatimonadota</taxon>
        <taxon>Gemmatimonadia</taxon>
        <taxon>Gemmatimonadales</taxon>
        <taxon>Gemmatimonadaceae</taxon>
        <taxon>Gemmatirosa</taxon>
    </lineage>
</organism>
<sequence length="101" mass="11902">MYDPGTHFVMLHVEEIDWIEAAASYVRVHARDRVFVLRGTMSALEQRLDLRQFARIHRSTIVNVDRVREIRPERHGDYDIVLADGRTLRLGRAYRETLLGR</sequence>
<dbReference type="Gene3D" id="2.40.50.1020">
    <property type="entry name" value="LytTr DNA-binding domain"/>
    <property type="match status" value="1"/>
</dbReference>
<protein>
    <submittedName>
        <fullName evidence="2">LytTr DNA-binding region</fullName>
    </submittedName>
</protein>
<dbReference type="InterPro" id="IPR007492">
    <property type="entry name" value="LytTR_DNA-bd_dom"/>
</dbReference>
<dbReference type="Proteomes" id="UP000019151">
    <property type="component" value="Plasmid 1"/>
</dbReference>
<feature type="domain" description="HTH LytTR-type" evidence="1">
    <location>
        <begin position="1"/>
        <end position="101"/>
    </location>
</feature>
<evidence type="ECO:0000313" key="2">
    <source>
        <dbReference type="EMBL" id="AHG92358.1"/>
    </source>
</evidence>
<geneLocation type="plasmid" evidence="2 3">
    <name>1</name>
</geneLocation>
<keyword evidence="2" id="KW-0614">Plasmid</keyword>
<proteinExistence type="predicted"/>
<keyword evidence="2" id="KW-0238">DNA-binding</keyword>
<evidence type="ECO:0000313" key="3">
    <source>
        <dbReference type="Proteomes" id="UP000019151"/>
    </source>
</evidence>
<dbReference type="PANTHER" id="PTHR37299:SF1">
    <property type="entry name" value="STAGE 0 SPORULATION PROTEIN A HOMOLOG"/>
    <property type="match status" value="1"/>
</dbReference>
<dbReference type="GO" id="GO:0000156">
    <property type="term" value="F:phosphorelay response regulator activity"/>
    <property type="evidence" value="ECO:0007669"/>
    <property type="project" value="InterPro"/>
</dbReference>
<dbReference type="HOGENOM" id="CLU_2287480_0_0_0"/>
<reference evidence="2 3" key="1">
    <citation type="journal article" date="2014" name="Genome Announc.">
        <title>Genome Sequence and Methylome of Soil Bacterium Gemmatirosa kalamazoonensis KBS708T, a Member of the Rarely Cultivated Gemmatimonadetes Phylum.</title>
        <authorList>
            <person name="Debruyn J.M."/>
            <person name="Radosevich M."/>
            <person name="Wommack K.E."/>
            <person name="Polson S.W."/>
            <person name="Hauser L.J."/>
            <person name="Fawaz M.N."/>
            <person name="Korlach J."/>
            <person name="Tsai Y.C."/>
        </authorList>
    </citation>
    <scope>NUCLEOTIDE SEQUENCE [LARGE SCALE GENOMIC DNA]</scope>
    <source>
        <strain evidence="2 3">KBS708</strain>
        <plasmid evidence="3">Plasmid 1</plasmid>
    </source>
</reference>
<dbReference type="PANTHER" id="PTHR37299">
    <property type="entry name" value="TRANSCRIPTIONAL REGULATOR-RELATED"/>
    <property type="match status" value="1"/>
</dbReference>